<accession>A0A7L5E1G9</accession>
<evidence type="ECO:0000313" key="2">
    <source>
        <dbReference type="EMBL" id="QJD97212.1"/>
    </source>
</evidence>
<sequence length="144" mass="16151">MKIQYFYIGLLLCLTGSVIASCQPQKKKNAQQISQAAAVKPAASNPEDQVVDLVMNLEEVKRKSAEVEKESKGKRHLSGYVETAPTIKDPNYWVKIAEDNGGSYVAYYTFAVDSKTHSIRYYDVVQDSLVSLSQWRQSTPADER</sequence>
<reference evidence="2 3" key="1">
    <citation type="submission" date="2020-04" db="EMBL/GenBank/DDBJ databases">
        <title>Genome sequencing of novel species.</title>
        <authorList>
            <person name="Heo J."/>
            <person name="Kim S.-J."/>
            <person name="Kim J.-S."/>
            <person name="Hong S.-B."/>
            <person name="Kwon S.-W."/>
        </authorList>
    </citation>
    <scope>NUCLEOTIDE SEQUENCE [LARGE SCALE GENOMIC DNA]</scope>
    <source>
        <strain evidence="2 3">F39-2</strain>
    </source>
</reference>
<evidence type="ECO:0000313" key="3">
    <source>
        <dbReference type="Proteomes" id="UP000503278"/>
    </source>
</evidence>
<dbReference type="PROSITE" id="PS51257">
    <property type="entry name" value="PROKAR_LIPOPROTEIN"/>
    <property type="match status" value="1"/>
</dbReference>
<dbReference type="KEGG" id="mrob:HH214_15715"/>
<feature type="signal peptide" evidence="1">
    <location>
        <begin position="1"/>
        <end position="20"/>
    </location>
</feature>
<evidence type="ECO:0000256" key="1">
    <source>
        <dbReference type="SAM" id="SignalP"/>
    </source>
</evidence>
<organism evidence="2 3">
    <name type="scientific">Mucilaginibacter robiniae</name>
    <dbReference type="NCBI Taxonomy" id="2728022"/>
    <lineage>
        <taxon>Bacteria</taxon>
        <taxon>Pseudomonadati</taxon>
        <taxon>Bacteroidota</taxon>
        <taxon>Sphingobacteriia</taxon>
        <taxon>Sphingobacteriales</taxon>
        <taxon>Sphingobacteriaceae</taxon>
        <taxon>Mucilaginibacter</taxon>
    </lineage>
</organism>
<name>A0A7L5E1G9_9SPHI</name>
<dbReference type="Proteomes" id="UP000503278">
    <property type="component" value="Chromosome"/>
</dbReference>
<evidence type="ECO:0008006" key="4">
    <source>
        <dbReference type="Google" id="ProtNLM"/>
    </source>
</evidence>
<gene>
    <name evidence="2" type="ORF">HH214_15715</name>
</gene>
<proteinExistence type="predicted"/>
<keyword evidence="1" id="KW-0732">Signal</keyword>
<feature type="chain" id="PRO_5029858020" description="Lipoprotein" evidence="1">
    <location>
        <begin position="21"/>
        <end position="144"/>
    </location>
</feature>
<protein>
    <recommendedName>
        <fullName evidence="4">Lipoprotein</fullName>
    </recommendedName>
</protein>
<dbReference type="AlphaFoldDB" id="A0A7L5E1G9"/>
<dbReference type="EMBL" id="CP051682">
    <property type="protein sequence ID" value="QJD97212.1"/>
    <property type="molecule type" value="Genomic_DNA"/>
</dbReference>
<dbReference type="RefSeq" id="WP_169609192.1">
    <property type="nucleotide sequence ID" value="NZ_CP051682.1"/>
</dbReference>
<keyword evidence="3" id="KW-1185">Reference proteome</keyword>